<dbReference type="RefSeq" id="WP_151321138.1">
    <property type="nucleotide sequence ID" value="NZ_JAOCDG010000077.1"/>
</dbReference>
<reference evidence="1" key="1">
    <citation type="submission" date="2022-09" db="EMBL/GenBank/DDBJ databases">
        <title>Intensive care unit water sources are persistently colonized with multi-drug resistant bacteria and are the site of extensive horizontal gene transfer of antibiotic resistance genes.</title>
        <authorList>
            <person name="Diorio-Toth L."/>
        </authorList>
    </citation>
    <scope>NUCLEOTIDE SEQUENCE</scope>
    <source>
        <strain evidence="1">GD03864</strain>
    </source>
</reference>
<proteinExistence type="predicted"/>
<sequence length="257" mass="28831">MARGDSMPTWTPQLRWQKGSAYPSRNLAFAITKLVLLFSLALLSGCQLIMCSTMVNCFDPLGRAPVTPDIAYIQVTTPNYMDAHLHVIEQQFTHGRGITYFNKIIKKHIVGYSASGWAPPDPLQTKSVIPRLVGLENLPNKLKVEWTSLAENKTYRASINLHLGSRRKIRQKVETTCKKFDKPLLARRNLITLQIAPGGRAKAWLSGICLNAIEIATVKGIAVEKNAYFSNDALNSYDPTPMKKYIQMHGIAFESWQ</sequence>
<comment type="caution">
    <text evidence="1">The sequence shown here is derived from an EMBL/GenBank/DDBJ whole genome shotgun (WGS) entry which is preliminary data.</text>
</comment>
<organism evidence="1 2">
    <name type="scientific">Stutzerimonas stutzeri</name>
    <name type="common">Pseudomonas stutzeri</name>
    <dbReference type="NCBI Taxonomy" id="316"/>
    <lineage>
        <taxon>Bacteria</taxon>
        <taxon>Pseudomonadati</taxon>
        <taxon>Pseudomonadota</taxon>
        <taxon>Gammaproteobacteria</taxon>
        <taxon>Pseudomonadales</taxon>
        <taxon>Pseudomonadaceae</taxon>
        <taxon>Stutzerimonas</taxon>
    </lineage>
</organism>
<accession>A0ABD4Y8B9</accession>
<gene>
    <name evidence="1" type="ORF">N5D09_22065</name>
</gene>
<name>A0ABD4Y8B9_STUST</name>
<dbReference type="AlphaFoldDB" id="A0ABD4Y8B9"/>
<dbReference type="InterPro" id="IPR021326">
    <property type="entry name" value="DUF2931"/>
</dbReference>
<dbReference type="EMBL" id="JAOCDG010000077">
    <property type="protein sequence ID" value="MDH0690784.1"/>
    <property type="molecule type" value="Genomic_DNA"/>
</dbReference>
<protein>
    <submittedName>
        <fullName evidence="1">DUF2931 family protein</fullName>
    </submittedName>
</protein>
<evidence type="ECO:0000313" key="2">
    <source>
        <dbReference type="Proteomes" id="UP001161139"/>
    </source>
</evidence>
<dbReference type="Pfam" id="PF11153">
    <property type="entry name" value="DUF2931"/>
    <property type="match status" value="1"/>
</dbReference>
<dbReference type="Proteomes" id="UP001161139">
    <property type="component" value="Unassembled WGS sequence"/>
</dbReference>
<evidence type="ECO:0000313" key="1">
    <source>
        <dbReference type="EMBL" id="MDH0690784.1"/>
    </source>
</evidence>